<dbReference type="Proteomes" id="UP000693946">
    <property type="component" value="Unassembled WGS sequence"/>
</dbReference>
<proteinExistence type="predicted"/>
<comment type="caution">
    <text evidence="1">The sequence shown here is derived from an EMBL/GenBank/DDBJ whole genome shotgun (WGS) entry which is preliminary data.</text>
</comment>
<dbReference type="EMBL" id="JAGKHQ010000664">
    <property type="protein sequence ID" value="KAG7466571.1"/>
    <property type="molecule type" value="Genomic_DNA"/>
</dbReference>
<name>A0AAV6PIQ8_SOLSE</name>
<gene>
    <name evidence="1" type="ORF">JOB18_034997</name>
</gene>
<sequence>MYSNILCSSGASAPKTDTELNIIVHMYLDLFGLYPVPSVVWQTKQVDRFVLDSTEGDLQPDMIRYNASFSNCEQ</sequence>
<evidence type="ECO:0000313" key="1">
    <source>
        <dbReference type="EMBL" id="KAG7466571.1"/>
    </source>
</evidence>
<keyword evidence="2" id="KW-1185">Reference proteome</keyword>
<accession>A0AAV6PIQ8</accession>
<organism evidence="1 2">
    <name type="scientific">Solea senegalensis</name>
    <name type="common">Senegalese sole</name>
    <dbReference type="NCBI Taxonomy" id="28829"/>
    <lineage>
        <taxon>Eukaryota</taxon>
        <taxon>Metazoa</taxon>
        <taxon>Chordata</taxon>
        <taxon>Craniata</taxon>
        <taxon>Vertebrata</taxon>
        <taxon>Euteleostomi</taxon>
        <taxon>Actinopterygii</taxon>
        <taxon>Neopterygii</taxon>
        <taxon>Teleostei</taxon>
        <taxon>Neoteleostei</taxon>
        <taxon>Acanthomorphata</taxon>
        <taxon>Carangaria</taxon>
        <taxon>Pleuronectiformes</taxon>
        <taxon>Pleuronectoidei</taxon>
        <taxon>Soleidae</taxon>
        <taxon>Solea</taxon>
    </lineage>
</organism>
<reference evidence="1 2" key="1">
    <citation type="journal article" date="2021" name="Sci. Rep.">
        <title>Chromosome anchoring in Senegalese sole (Solea senegalensis) reveals sex-associated markers and genome rearrangements in flatfish.</title>
        <authorList>
            <person name="Guerrero-Cozar I."/>
            <person name="Gomez-Garrido J."/>
            <person name="Berbel C."/>
            <person name="Martinez-Blanch J.F."/>
            <person name="Alioto T."/>
            <person name="Claros M.G."/>
            <person name="Gagnaire P.A."/>
            <person name="Manchado M."/>
        </authorList>
    </citation>
    <scope>NUCLEOTIDE SEQUENCE [LARGE SCALE GENOMIC DNA]</scope>
    <source>
        <strain evidence="1">Sse05_10M</strain>
    </source>
</reference>
<protein>
    <submittedName>
        <fullName evidence="1">Uncharacterized protein</fullName>
    </submittedName>
</protein>
<feature type="non-terminal residue" evidence="1">
    <location>
        <position position="74"/>
    </location>
</feature>
<dbReference type="AlphaFoldDB" id="A0AAV6PIQ8"/>
<evidence type="ECO:0000313" key="2">
    <source>
        <dbReference type="Proteomes" id="UP000693946"/>
    </source>
</evidence>